<dbReference type="OrthoDB" id="3196451at2759"/>
<dbReference type="VEuPathDB" id="FungiDB:C7M61_002641"/>
<dbReference type="GO" id="GO:0015074">
    <property type="term" value="P:DNA integration"/>
    <property type="evidence" value="ECO:0007669"/>
    <property type="project" value="InterPro"/>
</dbReference>
<feature type="compositionally biased region" description="Low complexity" evidence="11">
    <location>
        <begin position="28"/>
        <end position="46"/>
    </location>
</feature>
<dbReference type="RefSeq" id="XP_024713934.1">
    <property type="nucleotide sequence ID" value="XM_024858008.1"/>
</dbReference>
<dbReference type="SUPFAM" id="SSF56672">
    <property type="entry name" value="DNA/RNA polymerases"/>
    <property type="match status" value="1"/>
</dbReference>
<dbReference type="SUPFAM" id="SSF53098">
    <property type="entry name" value="Ribonuclease H-like"/>
    <property type="match status" value="1"/>
</dbReference>
<protein>
    <submittedName>
        <fullName evidence="14">Uncharacterized protein</fullName>
    </submittedName>
</protein>
<gene>
    <name evidence="14" type="ORF">C7M61_002641</name>
</gene>
<dbReference type="Gene3D" id="3.30.420.10">
    <property type="entry name" value="Ribonuclease H-like superfamily/Ribonuclease H"/>
    <property type="match status" value="1"/>
</dbReference>
<comment type="function">
    <text evidence="9">Reverse transcriptase/ribonuclease H (RT) is a multifunctional enzyme that catalyzes the conversion of the retro-elements RNA genome into dsDNA within the VLP. The enzyme displays a DNA polymerase activity that can copy either DNA or RNA templates, and a ribonuclease H (RNase H) activity that cleaves the RNA strand of RNA-DNA heteroduplexes during plus-strand synthesis and hydrolyzes RNA primers. The conversion leads to a linear dsDNA copy of the retrotransposon that includes long terminal repeats (LTRs) at both ends.</text>
</comment>
<keyword evidence="6" id="KW-0064">Aspartyl protease</keyword>
<dbReference type="Pfam" id="PF22936">
    <property type="entry name" value="Pol_BBD"/>
    <property type="match status" value="1"/>
</dbReference>
<dbReference type="GO" id="GO:0004523">
    <property type="term" value="F:RNA-DNA hybrid ribonuclease activity"/>
    <property type="evidence" value="ECO:0007669"/>
    <property type="project" value="UniProtKB-EC"/>
</dbReference>
<comment type="subcellular location">
    <subcellularLocation>
        <location evidence="3">Cytoplasm</location>
    </subcellularLocation>
    <subcellularLocation>
        <location evidence="2">Nucleus</location>
    </subcellularLocation>
</comment>
<dbReference type="GeneID" id="36566030"/>
<dbReference type="SUPFAM" id="SSF48350">
    <property type="entry name" value="GTPase activation domain, GAP"/>
    <property type="match status" value="1"/>
</dbReference>
<dbReference type="GO" id="GO:0005096">
    <property type="term" value="F:GTPase activator activity"/>
    <property type="evidence" value="ECO:0007669"/>
    <property type="project" value="UniProtKB-KW"/>
</dbReference>
<comment type="caution">
    <text evidence="14">The sequence shown here is derived from an EMBL/GenBank/DDBJ whole genome shotgun (WGS) entry which is preliminary data.</text>
</comment>
<feature type="compositionally biased region" description="Low complexity" evidence="11">
    <location>
        <begin position="312"/>
        <end position="334"/>
    </location>
</feature>
<feature type="region of interest" description="Disordered" evidence="11">
    <location>
        <begin position="1448"/>
        <end position="1487"/>
    </location>
</feature>
<evidence type="ECO:0000256" key="6">
    <source>
        <dbReference type="ARBA" id="ARBA00022750"/>
    </source>
</evidence>
<dbReference type="InterPro" id="IPR000198">
    <property type="entry name" value="RhoGAP_dom"/>
</dbReference>
<name>A0A2P7YRW2_9ASCO</name>
<feature type="region of interest" description="Disordered" evidence="11">
    <location>
        <begin position="840"/>
        <end position="886"/>
    </location>
</feature>
<evidence type="ECO:0000256" key="11">
    <source>
        <dbReference type="SAM" id="MobiDB-lite"/>
    </source>
</evidence>
<accession>A0A2P7YRW2</accession>
<keyword evidence="6" id="KW-0645">Protease</keyword>
<dbReference type="GO" id="GO:0060237">
    <property type="term" value="P:regulation of fungal-type cell wall organization"/>
    <property type="evidence" value="ECO:0007669"/>
    <property type="project" value="TreeGrafter"/>
</dbReference>
<keyword evidence="15" id="KW-1185">Reference proteome</keyword>
<dbReference type="InterPro" id="IPR013103">
    <property type="entry name" value="RVT_2"/>
</dbReference>
<keyword evidence="4" id="KW-0343">GTPase activation</keyword>
<dbReference type="Pfam" id="PF07727">
    <property type="entry name" value="RVT_2"/>
    <property type="match status" value="1"/>
</dbReference>
<feature type="domain" description="Integrase catalytic" evidence="13">
    <location>
        <begin position="1111"/>
        <end position="1283"/>
    </location>
</feature>
<dbReference type="InterPro" id="IPR043502">
    <property type="entry name" value="DNA/RNA_pol_sf"/>
</dbReference>
<dbReference type="EMBL" id="PYFQ01000005">
    <property type="protein sequence ID" value="PSK38702.1"/>
    <property type="molecule type" value="Genomic_DNA"/>
</dbReference>
<evidence type="ECO:0000259" key="13">
    <source>
        <dbReference type="PROSITE" id="PS50994"/>
    </source>
</evidence>
<evidence type="ECO:0000256" key="1">
    <source>
        <dbReference type="ARBA" id="ARBA00000077"/>
    </source>
</evidence>
<feature type="compositionally biased region" description="Polar residues" evidence="11">
    <location>
        <begin position="523"/>
        <end position="534"/>
    </location>
</feature>
<keyword evidence="5" id="KW-0963">Cytoplasm</keyword>
<evidence type="ECO:0000256" key="2">
    <source>
        <dbReference type="ARBA" id="ARBA00004123"/>
    </source>
</evidence>
<keyword evidence="6" id="KW-0378">Hydrolase</keyword>
<evidence type="ECO:0000259" key="12">
    <source>
        <dbReference type="PROSITE" id="PS50238"/>
    </source>
</evidence>
<dbReference type="GO" id="GO:0004190">
    <property type="term" value="F:aspartic-type endopeptidase activity"/>
    <property type="evidence" value="ECO:0007669"/>
    <property type="project" value="UniProtKB-KW"/>
</dbReference>
<keyword evidence="8" id="KW-0539">Nucleus</keyword>
<dbReference type="InterPro" id="IPR051025">
    <property type="entry name" value="RhoGAP"/>
</dbReference>
<dbReference type="SMART" id="SM00324">
    <property type="entry name" value="RhoGAP"/>
    <property type="match status" value="1"/>
</dbReference>
<feature type="compositionally biased region" description="Basic and acidic residues" evidence="11">
    <location>
        <begin position="1474"/>
        <end position="1486"/>
    </location>
</feature>
<evidence type="ECO:0000256" key="10">
    <source>
        <dbReference type="ARBA" id="ARBA00025615"/>
    </source>
</evidence>
<dbReference type="GO" id="GO:0003723">
    <property type="term" value="F:RNA binding"/>
    <property type="evidence" value="ECO:0007669"/>
    <property type="project" value="UniProtKB-KW"/>
</dbReference>
<dbReference type="InterPro" id="IPR012337">
    <property type="entry name" value="RNaseH-like_sf"/>
</dbReference>
<dbReference type="InterPro" id="IPR036397">
    <property type="entry name" value="RNaseH_sf"/>
</dbReference>
<comment type="function">
    <text evidence="10">Integrase (IN) targets the VLP to the nucleus, where a subparticle preintegration complex (PIC) containing at least integrase and the newly synthesized dsDNA copy of the retrotransposon must transit the nuclear membrane. Once in the nucleus, integrase performs the integration of the dsDNA into the host genome.</text>
</comment>
<dbReference type="Proteomes" id="UP000241107">
    <property type="component" value="Unassembled WGS sequence"/>
</dbReference>
<comment type="catalytic activity">
    <reaction evidence="1">
        <text>Endonucleolytic cleavage to 5'-phosphomonoester.</text>
        <dbReference type="EC" id="3.1.26.4"/>
    </reaction>
</comment>
<dbReference type="PROSITE" id="PS50238">
    <property type="entry name" value="RHOGAP"/>
    <property type="match status" value="1"/>
</dbReference>
<dbReference type="Pfam" id="PF00620">
    <property type="entry name" value="RhoGAP"/>
    <property type="match status" value="2"/>
</dbReference>
<evidence type="ECO:0000256" key="7">
    <source>
        <dbReference type="ARBA" id="ARBA00022884"/>
    </source>
</evidence>
<feature type="region of interest" description="Disordered" evidence="11">
    <location>
        <begin position="297"/>
        <end position="356"/>
    </location>
</feature>
<dbReference type="PANTHER" id="PTHR15228:SF25">
    <property type="entry name" value="F-BAR DOMAIN-CONTAINING PROTEIN"/>
    <property type="match status" value="1"/>
</dbReference>
<dbReference type="InterPro" id="IPR001584">
    <property type="entry name" value="Integrase_cat-core"/>
</dbReference>
<dbReference type="InterPro" id="IPR008936">
    <property type="entry name" value="Rho_GTPase_activation_prot"/>
</dbReference>
<sequence>MLNDSVNEVSDSDGPLGESRLPARSVASPGSSHVHGSHGQHTQGHSFNLGFHHLPQHHHQNNHQMPPAPQGAIPFPHALPLLDFLRPLLHHKLRLTNNVNRVRSNLNSTNQALLYANLDLRQHRDSFLQNNPLVDENSKYFGVSLADAISQALAKISILGATAAPKLASDDVLHYGRIPVVVAKCGVYLKKNGLNVEGIFRVGGASKRIKELQIIFNLPPEFGKKLSWDGYTVHDAASVLRRYLNALPEPLIPLHLYDEFRDPLKARPRIIKYMRYKAENPLKVRLSSQEMLQAQASRELSQTAISDPPQPQQSQLAPQANQQEQTTQPTAPAALEKASSEAKQDSPLPTKAQRKARNYKKLTRDVYDAIDEYKELLDDVPQLLKQLLFYILDLLAMVQSNAHENLMLARNLAAIFQPSILSHPNHDMDPEEYALSQSVVEFLIQYAYKLLPNQEQSSPEPATPTPIDTRASPKAEAKPAAASYLNSRTSGRQHSQSLLSPNPDDLDLIGFRNTTAPGRGVTLSDTEQDFASGSSDDEYVSDAGQRRPRQAEVPNLLYVVNADASDEAASGGYESRGSSKLSPPIIVSEAPQGTEVTLPFVLEQKELYPIWFRTVVTSSCFKKNLPLEKPYFITYMYDPAKAEQLFEKVDEAEANKVKANVEAISEKLLEEAIDTRFKSGLVDEYGIDAIKRIHEVMCQSDLELCQEYYAFFSKALHGKRQIPETDAVMQSSYFIQKVHNFTYLEHFGMRKMASFPDKHRYITKAILQTLGVETLDLKKMIYDSCMSREGFNQPEPYWAFTDVNPKQPGEKSEENATINRVKSKWCWKCETDTHWSKNCRKLKKRKGKGDDQNNGQNGGQGNGQAPRPKRQKQDNNNQSINKSGPYYNVGPTTDFIWDSGSPIHVTPHWELLYDFVRKPTVFYDFGVNKYTAVGYGKIRMVLMTGDAVVLDDVYYIDQALSNIISAFRGIRDFTVHYDDRTKTLKNEQGAAFGQGILPGYFKISATPEISKHPYNALTELEAQHITVNHARLNQVSLNGVQSVDFKTSATYKDEDMMNHIRLGHMNHQQYLALQKEYPHLPDIPRDIRNHCRSCQVSTITNYRKSRVTERVPTRPLEIIHADVCGEISPGGIFKSERYFLIVVDRFTGVYHVTPLQRKEDTIQALWCTLTELIRDFPGCRIGEIRVDNGTEFQSRLLNDGQYISLNEAGIVMQFTTPYNSHQNGTAERAIRAVLAKSRVLLSQSGLPLSYWPVSVTAAAHVINGCPRSTNEWHIPNRLLPKRPKDRAIIWDEPPFGCLGYVRKHSIPAGEKNTPRGEECIFVGLSKCRRAFRCLLIENDQPTTTIIESHQAVFYANKFPLANRKLEVDEDPRHHHFMSQSHSLHFMGEYEDEIVSVPSPGTPVDSEPEVVRSDPGETSPTVTEQETRARTPSEDFTSPLWAIEREDVSLADEDDPIRDMCTDSDILSHPNAEQQEDRDPPIDDSQHNQRRLSRIALKNRHNYKDLNSGRISKTASAVREGILMHIRHIQSPSSVTYPEYPVSSETTAFCLFMETIQWSTKSLNVKIHNLNVSYLPETYQDATTGVDRLKWEAAIEVEIKALKEKETFEEVDLPKGRKAIKYKWVFSIKDNELYKARLVAKGFSQILGLDYTDTFSPVAKYESVKLALSLAARYGMTVHQIDVKTAFLNGQLDLDLYLTIPEGFRTEQNKGKVFKLKGALYGLKQAPLIWNTQIDKTLRELEFAPLKKEPCLYRKRVNGTLVLIVLYVDDMLVMSSDPQLVESVKEAIGLRYTIKDLGDAKKFLGVNISQTSDDITIHLTDYVREMVDTHLQEKDRPVDNPCFSDWSERLAPSLADKPYHDPETYRKIIGKLLFASTTVRYDIAFITSALARYSSRPTVKHWNFILRVLRYLKGTADFTVRYKRHNQPSSESLNVQAYCDADWANDKETFKSVSGMLFLLEGSPIMWKSKKQGPVALSSTEAEFYALSECTRNALWLKHLLMDLKLWNKLSSIPMYVDNQACINIAEKDNFSSERTKHISVRLSYVHDEIKKQNVRIIKVPTADNFADQLTKGLATSLFTRLRSLQTTAAATL</sequence>
<evidence type="ECO:0000256" key="9">
    <source>
        <dbReference type="ARBA" id="ARBA00025590"/>
    </source>
</evidence>
<feature type="compositionally biased region" description="Polar residues" evidence="11">
    <location>
        <begin position="484"/>
        <end position="496"/>
    </location>
</feature>
<evidence type="ECO:0000256" key="4">
    <source>
        <dbReference type="ARBA" id="ARBA00022468"/>
    </source>
</evidence>
<dbReference type="GO" id="GO:0005634">
    <property type="term" value="C:nucleus"/>
    <property type="evidence" value="ECO:0007669"/>
    <property type="project" value="UniProtKB-SubCell"/>
</dbReference>
<evidence type="ECO:0000313" key="14">
    <source>
        <dbReference type="EMBL" id="PSK38702.1"/>
    </source>
</evidence>
<proteinExistence type="predicted"/>
<keyword evidence="7" id="KW-0694">RNA-binding</keyword>
<feature type="domain" description="Rho-GAP" evidence="12">
    <location>
        <begin position="165"/>
        <end position="451"/>
    </location>
</feature>
<dbReference type="CDD" id="cd09272">
    <property type="entry name" value="RNase_HI_RT_Ty1"/>
    <property type="match status" value="1"/>
</dbReference>
<dbReference type="GO" id="GO:0007165">
    <property type="term" value="P:signal transduction"/>
    <property type="evidence" value="ECO:0007669"/>
    <property type="project" value="InterPro"/>
</dbReference>
<reference evidence="14 15" key="1">
    <citation type="submission" date="2018-03" db="EMBL/GenBank/DDBJ databases">
        <title>Candida pseudohaemulonii genome assembly and annotation.</title>
        <authorList>
            <person name="Munoz J.F."/>
            <person name="Gade L.G."/>
            <person name="Chow N.A."/>
            <person name="Litvintseva A.P."/>
            <person name="Loparev V.N."/>
            <person name="Cuomo C.A."/>
        </authorList>
    </citation>
    <scope>NUCLEOTIDE SEQUENCE [LARGE SCALE GENOMIC DNA]</scope>
    <source>
        <strain evidence="14 15">B12108</strain>
    </source>
</reference>
<evidence type="ECO:0000256" key="3">
    <source>
        <dbReference type="ARBA" id="ARBA00004496"/>
    </source>
</evidence>
<dbReference type="Gene3D" id="1.10.555.10">
    <property type="entry name" value="Rho GTPase activation protein"/>
    <property type="match status" value="1"/>
</dbReference>
<feature type="region of interest" description="Disordered" evidence="11">
    <location>
        <begin position="1"/>
        <end position="72"/>
    </location>
</feature>
<dbReference type="InterPro" id="IPR054722">
    <property type="entry name" value="PolX-like_BBD"/>
</dbReference>
<evidence type="ECO:0000313" key="15">
    <source>
        <dbReference type="Proteomes" id="UP000241107"/>
    </source>
</evidence>
<evidence type="ECO:0000256" key="5">
    <source>
        <dbReference type="ARBA" id="ARBA00022490"/>
    </source>
</evidence>
<dbReference type="GO" id="GO:0005938">
    <property type="term" value="C:cell cortex"/>
    <property type="evidence" value="ECO:0007669"/>
    <property type="project" value="TreeGrafter"/>
</dbReference>
<dbReference type="PROSITE" id="PS50994">
    <property type="entry name" value="INTEGRASE"/>
    <property type="match status" value="1"/>
</dbReference>
<organism evidence="14 15">
    <name type="scientific">Candidozyma pseudohaemuli</name>
    <dbReference type="NCBI Taxonomy" id="418784"/>
    <lineage>
        <taxon>Eukaryota</taxon>
        <taxon>Fungi</taxon>
        <taxon>Dikarya</taxon>
        <taxon>Ascomycota</taxon>
        <taxon>Saccharomycotina</taxon>
        <taxon>Pichiomycetes</taxon>
        <taxon>Metschnikowiaceae</taxon>
        <taxon>Candidozyma</taxon>
    </lineage>
</organism>
<dbReference type="STRING" id="418784.A0A2P7YRW2"/>
<evidence type="ECO:0000256" key="8">
    <source>
        <dbReference type="ARBA" id="ARBA00023242"/>
    </source>
</evidence>
<dbReference type="PANTHER" id="PTHR15228">
    <property type="entry name" value="SPERMATHECAL PHYSIOLOGY VARIANT"/>
    <property type="match status" value="1"/>
</dbReference>
<feature type="region of interest" description="Disordered" evidence="11">
    <location>
        <begin position="454"/>
        <end position="547"/>
    </location>
</feature>
<feature type="region of interest" description="Disordered" evidence="11">
    <location>
        <begin position="1397"/>
        <end position="1436"/>
    </location>
</feature>